<dbReference type="Proteomes" id="UP001056778">
    <property type="component" value="Chromosome 6"/>
</dbReference>
<protein>
    <submittedName>
        <fullName evidence="1">Nischarin related</fullName>
    </submittedName>
</protein>
<proteinExistence type="predicted"/>
<name>A0ACB9SY35_HOLOL</name>
<evidence type="ECO:0000313" key="2">
    <source>
        <dbReference type="Proteomes" id="UP001056778"/>
    </source>
</evidence>
<dbReference type="EMBL" id="CM043020">
    <property type="protein sequence ID" value="KAI4459476.1"/>
    <property type="molecule type" value="Genomic_DNA"/>
</dbReference>
<organism evidence="1 2">
    <name type="scientific">Holotrichia oblita</name>
    <name type="common">Chafer beetle</name>
    <dbReference type="NCBI Taxonomy" id="644536"/>
    <lineage>
        <taxon>Eukaryota</taxon>
        <taxon>Metazoa</taxon>
        <taxon>Ecdysozoa</taxon>
        <taxon>Arthropoda</taxon>
        <taxon>Hexapoda</taxon>
        <taxon>Insecta</taxon>
        <taxon>Pterygota</taxon>
        <taxon>Neoptera</taxon>
        <taxon>Endopterygota</taxon>
        <taxon>Coleoptera</taxon>
        <taxon>Polyphaga</taxon>
        <taxon>Scarabaeiformia</taxon>
        <taxon>Scarabaeidae</taxon>
        <taxon>Melolonthinae</taxon>
        <taxon>Holotrichia</taxon>
    </lineage>
</organism>
<sequence>MRYLFVQKNTDDMYIKELYIRVFKTGNVTSSVVTESKHTTTKRSAVLHFRDVNDANIGEEVGEEQQYVRQCSPICRVHGLFGLRVRSLFKNLKLLEIHRFSSNVLIGLKNLRSQIEYLICIRSAKNLKDILEYCGGDKVQGFLWNELKEAVFCHNSIDNLDTSLEFLPQLSSIDLSHNCIQNVHYINCLSNLRYLNLNFNKIECIPVFNRQLCDTLQVLLLRNNYIDDIKELAALVNLCELDLSNNCLIEHNQLISLSHLENLQRLMLMGNPLSYHPKHRRKTVMYMHIKSPKDFLLDNTYLNTLELRAIGTINPVLNGFDRSSSMNSVTSINTVVPVCNRTAQNFTAESTSDMEVSDGSSLSNNQSDVLNENSWSSSHARDSEGFIMQDSGFVAEPRRLSSSICSIDDKEETPSGTKRQRQNSIDTCLLHKIAENSPNIEELELWSCLRVDGCYRISNESCNAIAEFKYLRKLTLDNLPIHINGSFLSNVKCHTDINIHQYRYFLSEVFSSFSVMVFTTAYKTYMIEAYFRTGVQVNGIWQYSQRVCLDNFREHFPDLAVLEQDFYMCLAHSVGVFRETGSVTHKKGAGRPSIRTEELIIDVRNRIEQDPTQSLRHLSQEIGVSYEICRTVLTFM</sequence>
<evidence type="ECO:0000313" key="1">
    <source>
        <dbReference type="EMBL" id="KAI4459476.1"/>
    </source>
</evidence>
<reference evidence="1" key="1">
    <citation type="submission" date="2022-04" db="EMBL/GenBank/DDBJ databases">
        <title>Chromosome-scale genome assembly of Holotrichia oblita Faldermann.</title>
        <authorList>
            <person name="Rongchong L."/>
        </authorList>
    </citation>
    <scope>NUCLEOTIDE SEQUENCE</scope>
    <source>
        <strain evidence="1">81SQS9</strain>
    </source>
</reference>
<gene>
    <name evidence="1" type="ORF">MML48_6g00003451</name>
</gene>
<accession>A0ACB9SY35</accession>
<comment type="caution">
    <text evidence="1">The sequence shown here is derived from an EMBL/GenBank/DDBJ whole genome shotgun (WGS) entry which is preliminary data.</text>
</comment>
<keyword evidence="2" id="KW-1185">Reference proteome</keyword>